<dbReference type="InterPro" id="IPR036250">
    <property type="entry name" value="AcylCo_DH-like_C"/>
</dbReference>
<keyword evidence="5" id="KW-0560">Oxidoreductase</keyword>
<comment type="cofactor">
    <cofactor evidence="1">
        <name>FAD</name>
        <dbReference type="ChEBI" id="CHEBI:57692"/>
    </cofactor>
</comment>
<evidence type="ECO:0000313" key="8">
    <source>
        <dbReference type="EMBL" id="MDQ0191398.1"/>
    </source>
</evidence>
<dbReference type="Proteomes" id="UP001232973">
    <property type="component" value="Unassembled WGS sequence"/>
</dbReference>
<keyword evidence="4" id="KW-0274">FAD</keyword>
<dbReference type="InterPro" id="IPR037069">
    <property type="entry name" value="AcylCoA_DH/ox_N_sf"/>
</dbReference>
<proteinExistence type="inferred from homology"/>
<comment type="similarity">
    <text evidence="2">Belongs to the acyl-CoA dehydrogenase family.</text>
</comment>
<organism evidence="8 9">
    <name type="scientific">Alicyclobacillus cycloheptanicus</name>
    <dbReference type="NCBI Taxonomy" id="1457"/>
    <lineage>
        <taxon>Bacteria</taxon>
        <taxon>Bacillati</taxon>
        <taxon>Bacillota</taxon>
        <taxon>Bacilli</taxon>
        <taxon>Bacillales</taxon>
        <taxon>Alicyclobacillaceae</taxon>
        <taxon>Alicyclobacillus</taxon>
    </lineage>
</organism>
<evidence type="ECO:0000259" key="6">
    <source>
        <dbReference type="Pfam" id="PF00441"/>
    </source>
</evidence>
<evidence type="ECO:0000313" key="9">
    <source>
        <dbReference type="Proteomes" id="UP001232973"/>
    </source>
</evidence>
<dbReference type="SUPFAM" id="SSF56645">
    <property type="entry name" value="Acyl-CoA dehydrogenase NM domain-like"/>
    <property type="match status" value="1"/>
</dbReference>
<evidence type="ECO:0000256" key="2">
    <source>
        <dbReference type="ARBA" id="ARBA00009347"/>
    </source>
</evidence>
<evidence type="ECO:0000256" key="3">
    <source>
        <dbReference type="ARBA" id="ARBA00022630"/>
    </source>
</evidence>
<evidence type="ECO:0000256" key="1">
    <source>
        <dbReference type="ARBA" id="ARBA00001974"/>
    </source>
</evidence>
<feature type="domain" description="Acyl-CoA dehydrogenase/oxidase C-terminal" evidence="6">
    <location>
        <begin position="237"/>
        <end position="357"/>
    </location>
</feature>
<feature type="domain" description="Acyl-CoA dehydrogenase/oxidase N-terminal" evidence="7">
    <location>
        <begin position="7"/>
        <end position="83"/>
    </location>
</feature>
<keyword evidence="3" id="KW-0285">Flavoprotein</keyword>
<dbReference type="PROSITE" id="PS00073">
    <property type="entry name" value="ACYL_COA_DH_2"/>
    <property type="match status" value="1"/>
</dbReference>
<evidence type="ECO:0000256" key="4">
    <source>
        <dbReference type="ARBA" id="ARBA00022827"/>
    </source>
</evidence>
<dbReference type="Gene3D" id="1.10.540.10">
    <property type="entry name" value="Acyl-CoA dehydrogenase/oxidase, N-terminal domain"/>
    <property type="match status" value="1"/>
</dbReference>
<evidence type="ECO:0000256" key="5">
    <source>
        <dbReference type="ARBA" id="ARBA00023002"/>
    </source>
</evidence>
<comment type="caution">
    <text evidence="8">The sequence shown here is derived from an EMBL/GenBank/DDBJ whole genome shotgun (WGS) entry which is preliminary data.</text>
</comment>
<protein>
    <submittedName>
        <fullName evidence="8">Alkylation response protein AidB-like acyl-CoA dehydrogenase</fullName>
    </submittedName>
</protein>
<dbReference type="Pfam" id="PF02771">
    <property type="entry name" value="Acyl-CoA_dh_N"/>
    <property type="match status" value="1"/>
</dbReference>
<dbReference type="SUPFAM" id="SSF47203">
    <property type="entry name" value="Acyl-CoA dehydrogenase C-terminal domain-like"/>
    <property type="match status" value="1"/>
</dbReference>
<gene>
    <name evidence="8" type="ORF">J2S03_003269</name>
</gene>
<dbReference type="InterPro" id="IPR009100">
    <property type="entry name" value="AcylCoA_DH/oxidase_NM_dom_sf"/>
</dbReference>
<dbReference type="InterPro" id="IPR013786">
    <property type="entry name" value="AcylCoA_DH/ox_N"/>
</dbReference>
<dbReference type="Gene3D" id="1.20.140.10">
    <property type="entry name" value="Butyryl-CoA Dehydrogenase, subunit A, domain 3"/>
    <property type="match status" value="1"/>
</dbReference>
<dbReference type="RefSeq" id="WP_274455000.1">
    <property type="nucleotide sequence ID" value="NZ_CP067097.1"/>
</dbReference>
<evidence type="ECO:0000259" key="7">
    <source>
        <dbReference type="Pfam" id="PF02771"/>
    </source>
</evidence>
<dbReference type="EMBL" id="JAUSTP010000041">
    <property type="protein sequence ID" value="MDQ0191398.1"/>
    <property type="molecule type" value="Genomic_DNA"/>
</dbReference>
<dbReference type="PANTHER" id="PTHR43884:SF20">
    <property type="entry name" value="ACYL-COA DEHYDROGENASE FADE28"/>
    <property type="match status" value="1"/>
</dbReference>
<reference evidence="8 9" key="1">
    <citation type="submission" date="2023-07" db="EMBL/GenBank/DDBJ databases">
        <title>Genomic Encyclopedia of Type Strains, Phase IV (KMG-IV): sequencing the most valuable type-strain genomes for metagenomic binning, comparative biology and taxonomic classification.</title>
        <authorList>
            <person name="Goeker M."/>
        </authorList>
    </citation>
    <scope>NUCLEOTIDE SEQUENCE [LARGE SCALE GENOMIC DNA]</scope>
    <source>
        <strain evidence="8 9">DSM 4006</strain>
    </source>
</reference>
<keyword evidence="9" id="KW-1185">Reference proteome</keyword>
<name>A0ABT9XM73_9BACL</name>
<dbReference type="Pfam" id="PF00441">
    <property type="entry name" value="Acyl-CoA_dh_1"/>
    <property type="match status" value="1"/>
</dbReference>
<sequence length="378" mass="39963">MISFRPTEEEKQFADVAKEFAEEIRTAARDCEAAGSASEALCQKAEALGFTAMELPETADGLELPLASQAQILEALTFGDLSVVQGLPGPNDADSLIRTADQAGLADQAAALAGGRSAFIDTLLGEQLRLEQLKLTSAGDSYKLSGVSRPVRGAKTAQRLFVAAADENGQTVVLTLTGDGSSAPWQVQEGDVRLGLLSAGVARIAFEDAAVPASAVVAKGEPADTWLKWARARVQVLQAARCVGLMQAAVEYTTMYTAGRKAFGQEIAKFQGVSFTVADMAIETAAARNLTWFAAVQLDDGEAEGVASAKLACARAHRSLRFVTDNAVQMLGGHGFVQEYPVEKWMRDGEAQAVLYGRETERLIEFGEELLGKGGAAS</sequence>
<dbReference type="PANTHER" id="PTHR43884">
    <property type="entry name" value="ACYL-COA DEHYDROGENASE"/>
    <property type="match status" value="1"/>
</dbReference>
<dbReference type="InterPro" id="IPR009075">
    <property type="entry name" value="AcylCo_DH/oxidase_C"/>
</dbReference>
<dbReference type="InterPro" id="IPR006089">
    <property type="entry name" value="Acyl-CoA_DH_CS"/>
</dbReference>
<accession>A0ABT9XM73</accession>